<dbReference type="EMBL" id="JBAMIC010000021">
    <property type="protein sequence ID" value="KAK7092577.1"/>
    <property type="molecule type" value="Genomic_DNA"/>
</dbReference>
<reference evidence="14 15" key="1">
    <citation type="submission" date="2024-02" db="EMBL/GenBank/DDBJ databases">
        <title>Chromosome-scale genome assembly of the rough periwinkle Littorina saxatilis.</title>
        <authorList>
            <person name="De Jode A."/>
            <person name="Faria R."/>
            <person name="Formenti G."/>
            <person name="Sims Y."/>
            <person name="Smith T.P."/>
            <person name="Tracey A."/>
            <person name="Wood J.M.D."/>
            <person name="Zagrodzka Z.B."/>
            <person name="Johannesson K."/>
            <person name="Butlin R.K."/>
            <person name="Leder E.H."/>
        </authorList>
    </citation>
    <scope>NUCLEOTIDE SEQUENCE [LARGE SCALE GENOMIC DNA]</scope>
    <source>
        <strain evidence="14">Snail1</strain>
        <tissue evidence="14">Muscle</tissue>
    </source>
</reference>
<feature type="compositionally biased region" description="Basic and acidic residues" evidence="11">
    <location>
        <begin position="189"/>
        <end position="228"/>
    </location>
</feature>
<dbReference type="Pfam" id="PF17749">
    <property type="entry name" value="MIP-T3_C"/>
    <property type="match status" value="1"/>
</dbReference>
<dbReference type="Gene3D" id="1.10.418.50">
    <property type="entry name" value="Microtubule-binding protein MIP-T3"/>
    <property type="match status" value="1"/>
</dbReference>
<comment type="caution">
    <text evidence="14">The sequence shown here is derived from an EMBL/GenBank/DDBJ whole genome shotgun (WGS) entry which is preliminary data.</text>
</comment>
<dbReference type="InterPro" id="IPR040468">
    <property type="entry name" value="TRAF3IP1_N"/>
</dbReference>
<gene>
    <name evidence="14" type="ORF">V1264_008301</name>
</gene>
<evidence type="ECO:0000313" key="14">
    <source>
        <dbReference type="EMBL" id="KAK7092577.1"/>
    </source>
</evidence>
<accession>A0AAN9AT38</accession>
<feature type="compositionally biased region" description="Basic and acidic residues" evidence="11">
    <location>
        <begin position="407"/>
        <end position="425"/>
    </location>
</feature>
<evidence type="ECO:0000256" key="10">
    <source>
        <dbReference type="SAM" id="Coils"/>
    </source>
</evidence>
<name>A0AAN9AT38_9CAEN</name>
<dbReference type="GO" id="GO:0060271">
    <property type="term" value="P:cilium assembly"/>
    <property type="evidence" value="ECO:0007669"/>
    <property type="project" value="TreeGrafter"/>
</dbReference>
<keyword evidence="6" id="KW-0206">Cytoskeleton</keyword>
<feature type="domain" description="TRAF3-interacting protein 1 C-terminal" evidence="13">
    <location>
        <begin position="380"/>
        <end position="534"/>
    </location>
</feature>
<feature type="compositionally biased region" description="Basic and acidic residues" evidence="11">
    <location>
        <begin position="247"/>
        <end position="257"/>
    </location>
</feature>
<feature type="domain" description="TRAF3-interacting protein 1 N-terminal" evidence="12">
    <location>
        <begin position="5"/>
        <end position="114"/>
    </location>
</feature>
<dbReference type="PANTHER" id="PTHR31363">
    <property type="entry name" value="TRAF3-INTERACTING PROTEIN 1"/>
    <property type="match status" value="1"/>
</dbReference>
<dbReference type="InterPro" id="IPR018799">
    <property type="entry name" value="TRAF3IP1"/>
</dbReference>
<dbReference type="GO" id="GO:0030992">
    <property type="term" value="C:intraciliary transport particle B"/>
    <property type="evidence" value="ECO:0007669"/>
    <property type="project" value="TreeGrafter"/>
</dbReference>
<dbReference type="GO" id="GO:0036064">
    <property type="term" value="C:ciliary basal body"/>
    <property type="evidence" value="ECO:0007669"/>
    <property type="project" value="TreeGrafter"/>
</dbReference>
<evidence type="ECO:0000259" key="12">
    <source>
        <dbReference type="Pfam" id="PF10243"/>
    </source>
</evidence>
<keyword evidence="4" id="KW-0970">Cilium biogenesis/degradation</keyword>
<feature type="compositionally biased region" description="Basic and acidic residues" evidence="11">
    <location>
        <begin position="384"/>
        <end position="400"/>
    </location>
</feature>
<sequence>MDPKVVKKTQDTLGKIIKKPPLTEKLLSKPPFRFLHDIVTSAIKTTGFMKGLYSDAELNSENVKEKEGKIAFLQKAIDMVAAATGRSVSAKPAKIVAGHEPEKTNEFLQALGAAISANVDNDECVKKVLSGGGGEPKKEQGRDKEEKPEKAKERTRSASRKKDDDKHKKEDKEKSHDRDEDRKKRHHKDRDGDEHEEKEKDRHRDRREKSRDREDRHRDKDRDREKDKERRKRKEVEEKENESPEQNGEKEGSHDAPARMQRPTSAKGSRRRRQGREARDEDDDEFQHNSHEPAITENDLPPQIANARKMARPPSARPAPPRPKQDGVEAEPSMRLGTGAPTNLIVDDGKDEDEDENFLVEESAPPPPVVEPTTTQGEPEDDAEHGALVKKMLESKKEVEQQQQPTKKTEIERPAMSDAQRRKQRELIAKEIERLQTSIQSLTRSANPLGKIMDYVQEDMDSMQKELDRWRSENKQHALDLKRERNVTDRAIEPLKAQLTEVERGITDQLDLIAASKANIIRNDQRIQKMLQSIAHS</sequence>
<keyword evidence="5 10" id="KW-0175">Coiled coil</keyword>
<evidence type="ECO:0000256" key="5">
    <source>
        <dbReference type="ARBA" id="ARBA00023054"/>
    </source>
</evidence>
<dbReference type="GO" id="GO:0042073">
    <property type="term" value="P:intraciliary transport"/>
    <property type="evidence" value="ECO:0007669"/>
    <property type="project" value="TreeGrafter"/>
</dbReference>
<evidence type="ECO:0000313" key="15">
    <source>
        <dbReference type="Proteomes" id="UP001374579"/>
    </source>
</evidence>
<comment type="subcellular location">
    <subcellularLocation>
        <location evidence="2">Cytoplasm</location>
        <location evidence="2">Cytoskeleton</location>
        <location evidence="2">Cilium axoneme</location>
    </subcellularLocation>
    <subcellularLocation>
        <location evidence="1">Cytoplasm</location>
        <location evidence="1">Cytoskeleton</location>
        <location evidence="1">Cilium basal body</location>
    </subcellularLocation>
</comment>
<dbReference type="InterPro" id="IPR041476">
    <property type="entry name" value="TRAF3IP1_C"/>
</dbReference>
<dbReference type="GO" id="GO:0005930">
    <property type="term" value="C:axoneme"/>
    <property type="evidence" value="ECO:0007669"/>
    <property type="project" value="UniProtKB-SubCell"/>
</dbReference>
<evidence type="ECO:0000256" key="11">
    <source>
        <dbReference type="SAM" id="MobiDB-lite"/>
    </source>
</evidence>
<dbReference type="GO" id="GO:0048731">
    <property type="term" value="P:system development"/>
    <property type="evidence" value="ECO:0007669"/>
    <property type="project" value="UniProtKB-ARBA"/>
</dbReference>
<evidence type="ECO:0000256" key="1">
    <source>
        <dbReference type="ARBA" id="ARBA00004120"/>
    </source>
</evidence>
<evidence type="ECO:0000259" key="13">
    <source>
        <dbReference type="Pfam" id="PF17749"/>
    </source>
</evidence>
<protein>
    <recommendedName>
        <fullName evidence="9">TRAF3-interacting protein 1</fullName>
    </recommendedName>
</protein>
<evidence type="ECO:0000256" key="7">
    <source>
        <dbReference type="ARBA" id="ARBA00023273"/>
    </source>
</evidence>
<proteinExistence type="inferred from homology"/>
<dbReference type="FunFam" id="1.10.418.50:FF:000001">
    <property type="entry name" value="TRAF3-interacting protein 1 isoform X1"/>
    <property type="match status" value="1"/>
</dbReference>
<evidence type="ECO:0000256" key="4">
    <source>
        <dbReference type="ARBA" id="ARBA00022794"/>
    </source>
</evidence>
<dbReference type="GO" id="GO:0070507">
    <property type="term" value="P:regulation of microtubule cytoskeleton organization"/>
    <property type="evidence" value="ECO:0007669"/>
    <property type="project" value="TreeGrafter"/>
</dbReference>
<feature type="compositionally biased region" description="Basic and acidic residues" evidence="11">
    <location>
        <begin position="135"/>
        <end position="182"/>
    </location>
</feature>
<feature type="region of interest" description="Disordered" evidence="11">
    <location>
        <begin position="126"/>
        <end position="425"/>
    </location>
</feature>
<evidence type="ECO:0000256" key="6">
    <source>
        <dbReference type="ARBA" id="ARBA00023212"/>
    </source>
</evidence>
<keyword evidence="7" id="KW-0966">Cell projection</keyword>
<feature type="compositionally biased region" description="Acidic residues" evidence="11">
    <location>
        <begin position="349"/>
        <end position="359"/>
    </location>
</feature>
<dbReference type="AlphaFoldDB" id="A0AAN9AT38"/>
<keyword evidence="15" id="KW-1185">Reference proteome</keyword>
<dbReference type="GO" id="GO:0048513">
    <property type="term" value="P:animal organ development"/>
    <property type="evidence" value="ECO:0007669"/>
    <property type="project" value="UniProtKB-ARBA"/>
</dbReference>
<organism evidence="14 15">
    <name type="scientific">Littorina saxatilis</name>
    <dbReference type="NCBI Taxonomy" id="31220"/>
    <lineage>
        <taxon>Eukaryota</taxon>
        <taxon>Metazoa</taxon>
        <taxon>Spiralia</taxon>
        <taxon>Lophotrochozoa</taxon>
        <taxon>Mollusca</taxon>
        <taxon>Gastropoda</taxon>
        <taxon>Caenogastropoda</taxon>
        <taxon>Littorinimorpha</taxon>
        <taxon>Littorinoidea</taxon>
        <taxon>Littorinidae</taxon>
        <taxon>Littorina</taxon>
    </lineage>
</organism>
<keyword evidence="3" id="KW-0963">Cytoplasm</keyword>
<dbReference type="Pfam" id="PF10243">
    <property type="entry name" value="MIP-T3"/>
    <property type="match status" value="1"/>
</dbReference>
<evidence type="ECO:0000256" key="2">
    <source>
        <dbReference type="ARBA" id="ARBA00004430"/>
    </source>
</evidence>
<evidence type="ECO:0000256" key="3">
    <source>
        <dbReference type="ARBA" id="ARBA00022490"/>
    </source>
</evidence>
<evidence type="ECO:0000256" key="9">
    <source>
        <dbReference type="ARBA" id="ARBA00070492"/>
    </source>
</evidence>
<dbReference type="Proteomes" id="UP001374579">
    <property type="component" value="Unassembled WGS sequence"/>
</dbReference>
<evidence type="ECO:0000256" key="8">
    <source>
        <dbReference type="ARBA" id="ARBA00043971"/>
    </source>
</evidence>
<dbReference type="GO" id="GO:0008017">
    <property type="term" value="F:microtubule binding"/>
    <property type="evidence" value="ECO:0007669"/>
    <property type="project" value="InterPro"/>
</dbReference>
<feature type="coiled-coil region" evidence="10">
    <location>
        <begin position="425"/>
        <end position="480"/>
    </location>
</feature>
<dbReference type="PANTHER" id="PTHR31363:SF0">
    <property type="entry name" value="TRAF3-INTERACTING PROTEIN 1"/>
    <property type="match status" value="1"/>
</dbReference>
<dbReference type="InterPro" id="IPR042576">
    <property type="entry name" value="TRAF3IP1_N_sf"/>
</dbReference>
<comment type="similarity">
    <text evidence="8">Belongs to the TRAF3IP1 family.</text>
</comment>